<evidence type="ECO:0000313" key="2">
    <source>
        <dbReference type="Proteomes" id="UP000270743"/>
    </source>
</evidence>
<dbReference type="Gene3D" id="3.40.50.10110">
    <property type="entry name" value="DNA polymerase III subunit chi"/>
    <property type="match status" value="1"/>
</dbReference>
<dbReference type="EMBL" id="UZWE01000032">
    <property type="protein sequence ID" value="VDS09110.1"/>
    <property type="molecule type" value="Genomic_DNA"/>
</dbReference>
<proteinExistence type="predicted"/>
<dbReference type="GO" id="GO:0006260">
    <property type="term" value="P:DNA replication"/>
    <property type="evidence" value="ECO:0007669"/>
    <property type="project" value="InterPro"/>
</dbReference>
<dbReference type="GO" id="GO:0003677">
    <property type="term" value="F:DNA binding"/>
    <property type="evidence" value="ECO:0007669"/>
    <property type="project" value="InterPro"/>
</dbReference>
<dbReference type="InterPro" id="IPR036768">
    <property type="entry name" value="PolIII_chi_sf"/>
</dbReference>
<dbReference type="Pfam" id="PF04364">
    <property type="entry name" value="DNA_pol3_chi"/>
    <property type="match status" value="1"/>
</dbReference>
<dbReference type="OrthoDB" id="9795973at2"/>
<dbReference type="NCBIfam" id="NF004347">
    <property type="entry name" value="PRK05728.1-4"/>
    <property type="match status" value="1"/>
</dbReference>
<dbReference type="PANTHER" id="PTHR38767:SF1">
    <property type="entry name" value="DNA POLYMERASE III SUBUNIT CHI"/>
    <property type="match status" value="1"/>
</dbReference>
<reference evidence="1 2" key="1">
    <citation type="submission" date="2018-12" db="EMBL/GenBank/DDBJ databases">
        <authorList>
            <person name="Criscuolo A."/>
        </authorList>
    </citation>
    <scope>NUCLEOTIDE SEQUENCE [LARGE SCALE GENOMIC DNA]</scope>
    <source>
        <strain evidence="1">ACIP1116241</strain>
    </source>
</reference>
<protein>
    <submittedName>
        <fullName evidence="1">DNA polymerase III subunit chi</fullName>
    </submittedName>
</protein>
<dbReference type="SUPFAM" id="SSF102400">
    <property type="entry name" value="DNA polymerase III chi subunit"/>
    <property type="match status" value="1"/>
</dbReference>
<dbReference type="GO" id="GO:0003887">
    <property type="term" value="F:DNA-directed DNA polymerase activity"/>
    <property type="evidence" value="ECO:0007669"/>
    <property type="project" value="InterPro"/>
</dbReference>
<organism evidence="1 2">
    <name type="scientific">Paracoccus haematequi</name>
    <dbReference type="NCBI Taxonomy" id="2491866"/>
    <lineage>
        <taxon>Bacteria</taxon>
        <taxon>Pseudomonadati</taxon>
        <taxon>Pseudomonadota</taxon>
        <taxon>Alphaproteobacteria</taxon>
        <taxon>Rhodobacterales</taxon>
        <taxon>Paracoccaceae</taxon>
        <taxon>Paracoccus</taxon>
    </lineage>
</organism>
<keyword evidence="2" id="KW-1185">Reference proteome</keyword>
<gene>
    <name evidence="1" type="ORF">PARHAE_02299</name>
</gene>
<sequence>MGNALFYHLTRSPAESLLPVLIGKSLAAGWHVELRGTDPARMERLDLHLWQGDGFLPHGLAGGPHDARQPVLLTVAGQMAAGQAAANGPACLMALDGAEVAPTELAGLERACIIFDGGDAAATARARDQWRALTGAGVAAEYWSEESGRWERKR</sequence>
<dbReference type="PANTHER" id="PTHR38767">
    <property type="entry name" value="DNA POLYMERASE III SUBUNIT CHI"/>
    <property type="match status" value="1"/>
</dbReference>
<name>A0A3S4DC09_9RHOB</name>
<evidence type="ECO:0000313" key="1">
    <source>
        <dbReference type="EMBL" id="VDS09110.1"/>
    </source>
</evidence>
<dbReference type="RefSeq" id="WP_126154773.1">
    <property type="nucleotide sequence ID" value="NZ_UZWE01000032.1"/>
</dbReference>
<dbReference type="Proteomes" id="UP000270743">
    <property type="component" value="Unassembled WGS sequence"/>
</dbReference>
<dbReference type="GO" id="GO:0032298">
    <property type="term" value="P:positive regulation of DNA-templated DNA replication initiation"/>
    <property type="evidence" value="ECO:0007669"/>
    <property type="project" value="TreeGrafter"/>
</dbReference>
<dbReference type="AlphaFoldDB" id="A0A3S4DC09"/>
<accession>A0A3S4DC09</accession>
<dbReference type="InterPro" id="IPR007459">
    <property type="entry name" value="DNA_pol3_chi"/>
</dbReference>